<dbReference type="GO" id="GO:0009307">
    <property type="term" value="P:DNA restriction-modification system"/>
    <property type="evidence" value="ECO:0007669"/>
    <property type="project" value="UniProtKB-KW"/>
</dbReference>
<dbReference type="PROSITE" id="PS00092">
    <property type="entry name" value="N6_MTASE"/>
    <property type="match status" value="1"/>
</dbReference>
<feature type="domain" description="N6 adenine-specific DNA methyltransferase N-terminal" evidence="9">
    <location>
        <begin position="7"/>
        <end position="140"/>
    </location>
</feature>
<evidence type="ECO:0000256" key="6">
    <source>
        <dbReference type="ARBA" id="ARBA00022747"/>
    </source>
</evidence>
<dbReference type="InterPro" id="IPR002052">
    <property type="entry name" value="DNA_methylase_N6_adenine_CS"/>
</dbReference>
<evidence type="ECO:0000259" key="8">
    <source>
        <dbReference type="Pfam" id="PF02384"/>
    </source>
</evidence>
<organism evidence="10 11">
    <name type="scientific">Butyricimonas faecihominis</name>
    <dbReference type="NCBI Taxonomy" id="1472416"/>
    <lineage>
        <taxon>Bacteria</taxon>
        <taxon>Pseudomonadati</taxon>
        <taxon>Bacteroidota</taxon>
        <taxon>Bacteroidia</taxon>
        <taxon>Bacteroidales</taxon>
        <taxon>Odoribacteraceae</taxon>
        <taxon>Butyricimonas</taxon>
    </lineage>
</organism>
<dbReference type="GO" id="GO:0003677">
    <property type="term" value="F:DNA binding"/>
    <property type="evidence" value="ECO:0007669"/>
    <property type="project" value="InterPro"/>
</dbReference>
<dbReference type="InterPro" id="IPR003356">
    <property type="entry name" value="DNA_methylase_A-5"/>
</dbReference>
<evidence type="ECO:0000259" key="9">
    <source>
        <dbReference type="Pfam" id="PF12161"/>
    </source>
</evidence>
<dbReference type="InterPro" id="IPR051537">
    <property type="entry name" value="DNA_Adenine_Mtase"/>
</dbReference>
<dbReference type="InterPro" id="IPR038333">
    <property type="entry name" value="T1MK-like_N_sf"/>
</dbReference>
<dbReference type="RefSeq" id="WP_120096387.1">
    <property type="nucleotide sequence ID" value="NZ_AP028155.1"/>
</dbReference>
<dbReference type="GeneID" id="93100561"/>
<dbReference type="PANTHER" id="PTHR42933:SF3">
    <property type="entry name" value="TYPE I RESTRICTION ENZYME MJAVIII METHYLASE SUBUNIT"/>
    <property type="match status" value="1"/>
</dbReference>
<keyword evidence="4 10" id="KW-0808">Transferase</keyword>
<proteinExistence type="inferred from homology"/>
<dbReference type="EC" id="2.1.1.72" evidence="2"/>
<comment type="catalytic activity">
    <reaction evidence="7">
        <text>a 2'-deoxyadenosine in DNA + S-adenosyl-L-methionine = an N(6)-methyl-2'-deoxyadenosine in DNA + S-adenosyl-L-homocysteine + H(+)</text>
        <dbReference type="Rhea" id="RHEA:15197"/>
        <dbReference type="Rhea" id="RHEA-COMP:12418"/>
        <dbReference type="Rhea" id="RHEA-COMP:12419"/>
        <dbReference type="ChEBI" id="CHEBI:15378"/>
        <dbReference type="ChEBI" id="CHEBI:57856"/>
        <dbReference type="ChEBI" id="CHEBI:59789"/>
        <dbReference type="ChEBI" id="CHEBI:90615"/>
        <dbReference type="ChEBI" id="CHEBI:90616"/>
        <dbReference type="EC" id="2.1.1.72"/>
    </reaction>
</comment>
<evidence type="ECO:0000313" key="10">
    <source>
        <dbReference type="EMBL" id="MBB4024343.1"/>
    </source>
</evidence>
<dbReference type="GO" id="GO:0032259">
    <property type="term" value="P:methylation"/>
    <property type="evidence" value="ECO:0007669"/>
    <property type="project" value="UniProtKB-KW"/>
</dbReference>
<evidence type="ECO:0000256" key="4">
    <source>
        <dbReference type="ARBA" id="ARBA00022679"/>
    </source>
</evidence>
<name>A0A7W6HSV7_9BACT</name>
<dbReference type="Gene3D" id="3.40.50.150">
    <property type="entry name" value="Vaccinia Virus protein VP39"/>
    <property type="match status" value="1"/>
</dbReference>
<dbReference type="Pfam" id="PF12161">
    <property type="entry name" value="HsdM_N"/>
    <property type="match status" value="1"/>
</dbReference>
<dbReference type="Gene3D" id="1.20.1260.30">
    <property type="match status" value="1"/>
</dbReference>
<dbReference type="OrthoDB" id="9814572at2"/>
<evidence type="ECO:0000256" key="5">
    <source>
        <dbReference type="ARBA" id="ARBA00022691"/>
    </source>
</evidence>
<dbReference type="SUPFAM" id="SSF53335">
    <property type="entry name" value="S-adenosyl-L-methionine-dependent methyltransferases"/>
    <property type="match status" value="1"/>
</dbReference>
<accession>A0A7W6HSV7</accession>
<dbReference type="GO" id="GO:0009007">
    <property type="term" value="F:site-specific DNA-methyltransferase (adenine-specific) activity"/>
    <property type="evidence" value="ECO:0007669"/>
    <property type="project" value="UniProtKB-EC"/>
</dbReference>
<keyword evidence="11" id="KW-1185">Reference proteome</keyword>
<sequence length="498" mass="56617">MITGEKKQQVDNIWQTFWNNGFTQPSAIFEQITYLLFMKMLDEKQLEKEAIANLTGDKLLNPTFPEGMWHNPNTDQEVPYSEMRWHNFKDMESAKMLNRVRNDAFIFLRHIGGEGSAYSQAMEDTVFQITNARLLSRVVEGIEELASDGADMMGDIYEYMLGKMAASGTNGQFRTPRHIIRMMVELMRPTLDDIICDPAMGSAGFIMEAAKYIAEHQGDELLNIDNRNRYRNEIFHGSDSDASMMRIGCMNMMLHDVDEPQLHYRNSLSNENNDTNKYTLCLANPPFAGSLDADDIAHTLKAAVKTKKTELLFLALMMRMLQTGGRCASVVPDTVLTGDAQAYKTIRSALVDNHCLQAVITMPSGVFQPYSGVSTAIIIFTKTGTGGTNRVWFYDMRADGYSLTTQRTPTPEQNDVPDIVSRFHNLEAEADRSRREQSFFVTADEIRENGYDLSYKRYHEVEREAVVYDAPEVIMARMEERQKTIDAAFAEFKKLLNS</sequence>
<dbReference type="PRINTS" id="PR00507">
    <property type="entry name" value="N12N6MTFRASE"/>
</dbReference>
<reference evidence="10 11" key="1">
    <citation type="submission" date="2020-08" db="EMBL/GenBank/DDBJ databases">
        <title>Genomic Encyclopedia of Type Strains, Phase IV (KMG-IV): sequencing the most valuable type-strain genomes for metagenomic binning, comparative biology and taxonomic classification.</title>
        <authorList>
            <person name="Goeker M."/>
        </authorList>
    </citation>
    <scope>NUCLEOTIDE SEQUENCE [LARGE SCALE GENOMIC DNA]</scope>
    <source>
        <strain evidence="10 11">DSM 105721</strain>
    </source>
</reference>
<evidence type="ECO:0000256" key="1">
    <source>
        <dbReference type="ARBA" id="ARBA00006594"/>
    </source>
</evidence>
<feature type="domain" description="DNA methylase adenine-specific" evidence="8">
    <location>
        <begin position="150"/>
        <end position="464"/>
    </location>
</feature>
<evidence type="ECO:0000256" key="3">
    <source>
        <dbReference type="ARBA" id="ARBA00022603"/>
    </source>
</evidence>
<evidence type="ECO:0000256" key="7">
    <source>
        <dbReference type="ARBA" id="ARBA00047942"/>
    </source>
</evidence>
<protein>
    <recommendedName>
        <fullName evidence="2">site-specific DNA-methyltransferase (adenine-specific)</fullName>
        <ecNumber evidence="2">2.1.1.72</ecNumber>
    </recommendedName>
</protein>
<dbReference type="PANTHER" id="PTHR42933">
    <property type="entry name" value="SLR6095 PROTEIN"/>
    <property type="match status" value="1"/>
</dbReference>
<comment type="caution">
    <text evidence="10">The sequence shown here is derived from an EMBL/GenBank/DDBJ whole genome shotgun (WGS) entry which is preliminary data.</text>
</comment>
<dbReference type="EMBL" id="JACIES010000001">
    <property type="protein sequence ID" value="MBB4024343.1"/>
    <property type="molecule type" value="Genomic_DNA"/>
</dbReference>
<dbReference type="InterPro" id="IPR029063">
    <property type="entry name" value="SAM-dependent_MTases_sf"/>
</dbReference>
<evidence type="ECO:0000313" key="11">
    <source>
        <dbReference type="Proteomes" id="UP000546007"/>
    </source>
</evidence>
<dbReference type="Pfam" id="PF02384">
    <property type="entry name" value="N6_Mtase"/>
    <property type="match status" value="1"/>
</dbReference>
<keyword evidence="3 10" id="KW-0489">Methyltransferase</keyword>
<dbReference type="AlphaFoldDB" id="A0A7W6HSV7"/>
<keyword evidence="5" id="KW-0949">S-adenosyl-L-methionine</keyword>
<dbReference type="Proteomes" id="UP000546007">
    <property type="component" value="Unassembled WGS sequence"/>
</dbReference>
<evidence type="ECO:0000256" key="2">
    <source>
        <dbReference type="ARBA" id="ARBA00011900"/>
    </source>
</evidence>
<dbReference type="InterPro" id="IPR022749">
    <property type="entry name" value="D12N6_MeTrfase_N"/>
</dbReference>
<keyword evidence="6" id="KW-0680">Restriction system</keyword>
<comment type="similarity">
    <text evidence="1">Belongs to the N(4)/N(6)-methyltransferase family.</text>
</comment>
<gene>
    <name evidence="10" type="ORF">GGR14_000104</name>
</gene>
<dbReference type="GO" id="GO:0008170">
    <property type="term" value="F:N-methyltransferase activity"/>
    <property type="evidence" value="ECO:0007669"/>
    <property type="project" value="InterPro"/>
</dbReference>